<proteinExistence type="inferred from homology"/>
<protein>
    <recommendedName>
        <fullName evidence="11">Dihydroorotate dehydrogenase (quinone)</fullName>
        <ecNumber evidence="11">1.3.5.2</ecNumber>
    </recommendedName>
    <alternativeName>
        <fullName evidence="11">DHOdehase</fullName>
        <shortName evidence="11">DHOD</shortName>
        <shortName evidence="11">DHODase</shortName>
    </alternativeName>
    <alternativeName>
        <fullName evidence="11">Dihydroorotate oxidase</fullName>
    </alternativeName>
</protein>
<dbReference type="Gene3D" id="3.20.20.70">
    <property type="entry name" value="Aldolase class I"/>
    <property type="match status" value="1"/>
</dbReference>
<dbReference type="NCBIfam" id="TIGR01036">
    <property type="entry name" value="pyrD_sub2"/>
    <property type="match status" value="1"/>
</dbReference>
<feature type="binding site" evidence="11">
    <location>
        <begin position="62"/>
        <end position="66"/>
    </location>
    <ligand>
        <name>FMN</name>
        <dbReference type="ChEBI" id="CHEBI:58210"/>
    </ligand>
</feature>
<feature type="binding site" evidence="11">
    <location>
        <position position="175"/>
    </location>
    <ligand>
        <name>FMN</name>
        <dbReference type="ChEBI" id="CHEBI:58210"/>
    </ligand>
</feature>
<feature type="binding site" evidence="11">
    <location>
        <position position="219"/>
    </location>
    <ligand>
        <name>FMN</name>
        <dbReference type="ChEBI" id="CHEBI:58210"/>
    </ligand>
</feature>
<comment type="function">
    <text evidence="1 11">Catalyzes the conversion of dihydroorotate to orotate with quinone as electron acceptor.</text>
</comment>
<dbReference type="InterPro" id="IPR013785">
    <property type="entry name" value="Aldolase_TIM"/>
</dbReference>
<keyword evidence="9 11" id="KW-0472">Membrane</keyword>
<reference evidence="13 14" key="1">
    <citation type="submission" date="2017-08" db="EMBL/GenBank/DDBJ databases">
        <title>Infants hospitalized years apart are colonized by the same room-sourced microbial strains.</title>
        <authorList>
            <person name="Brooks B."/>
            <person name="Olm M.R."/>
            <person name="Firek B.A."/>
            <person name="Baker R."/>
            <person name="Thomas B.C."/>
            <person name="Morowitz M.J."/>
            <person name="Banfield J.F."/>
        </authorList>
    </citation>
    <scope>NUCLEOTIDE SEQUENCE [LARGE SCALE GENOMIC DNA]</scope>
    <source>
        <strain evidence="13">S2_018_000_R2_104</strain>
    </source>
</reference>
<feature type="active site" description="Nucleophile" evidence="11">
    <location>
        <position position="178"/>
    </location>
</feature>
<dbReference type="Proteomes" id="UP000249557">
    <property type="component" value="Unassembled WGS sequence"/>
</dbReference>
<feature type="binding site" evidence="11">
    <location>
        <position position="144"/>
    </location>
    <ligand>
        <name>FMN</name>
        <dbReference type="ChEBI" id="CHEBI:58210"/>
    </ligand>
</feature>
<dbReference type="InterPro" id="IPR050074">
    <property type="entry name" value="DHO_dehydrogenase"/>
</dbReference>
<dbReference type="NCBIfam" id="NF003645">
    <property type="entry name" value="PRK05286.1-2"/>
    <property type="match status" value="1"/>
</dbReference>
<feature type="binding site" evidence="11">
    <location>
        <position position="86"/>
    </location>
    <ligand>
        <name>FMN</name>
        <dbReference type="ChEBI" id="CHEBI:58210"/>
    </ligand>
</feature>
<comment type="pathway">
    <text evidence="3 11">Pyrimidine metabolism; UMP biosynthesis via de novo pathway; orotate from (S)-dihydroorotate (quinone route): step 1/1.</text>
</comment>
<accession>A0A2W4ZXI3</accession>
<comment type="catalytic activity">
    <reaction evidence="10 11">
        <text>(S)-dihydroorotate + a quinone = orotate + a quinol</text>
        <dbReference type="Rhea" id="RHEA:30187"/>
        <dbReference type="ChEBI" id="CHEBI:24646"/>
        <dbReference type="ChEBI" id="CHEBI:30839"/>
        <dbReference type="ChEBI" id="CHEBI:30864"/>
        <dbReference type="ChEBI" id="CHEBI:132124"/>
        <dbReference type="EC" id="1.3.5.2"/>
    </reaction>
</comment>
<feature type="binding site" evidence="11">
    <location>
        <position position="66"/>
    </location>
    <ligand>
        <name>substrate</name>
    </ligand>
</feature>
<dbReference type="CDD" id="cd04738">
    <property type="entry name" value="DHOD_2_like"/>
    <property type="match status" value="1"/>
</dbReference>
<comment type="subunit">
    <text evidence="11">Monomer.</text>
</comment>
<dbReference type="UniPathway" id="UPA00070">
    <property type="reaction ID" value="UER00946"/>
</dbReference>
<comment type="cofactor">
    <cofactor evidence="11">
        <name>FMN</name>
        <dbReference type="ChEBI" id="CHEBI:58210"/>
    </cofactor>
    <text evidence="11">Binds 1 FMN per subunit.</text>
</comment>
<evidence type="ECO:0000256" key="10">
    <source>
        <dbReference type="ARBA" id="ARBA00048639"/>
    </source>
</evidence>
<feature type="binding site" evidence="11">
    <location>
        <position position="180"/>
    </location>
    <ligand>
        <name>substrate</name>
    </ligand>
</feature>
<feature type="binding site" evidence="11">
    <location>
        <position position="270"/>
    </location>
    <ligand>
        <name>FMN</name>
        <dbReference type="ChEBI" id="CHEBI:58210"/>
    </ligand>
</feature>
<dbReference type="GO" id="GO:0005737">
    <property type="term" value="C:cytoplasm"/>
    <property type="evidence" value="ECO:0007669"/>
    <property type="project" value="InterPro"/>
</dbReference>
<dbReference type="InterPro" id="IPR005720">
    <property type="entry name" value="Dihydroorotate_DH_cat"/>
</dbReference>
<dbReference type="GO" id="GO:0106430">
    <property type="term" value="F:dihydroorotate dehydrogenase (quinone) activity"/>
    <property type="evidence" value="ECO:0007669"/>
    <property type="project" value="UniProtKB-EC"/>
</dbReference>
<evidence type="ECO:0000256" key="6">
    <source>
        <dbReference type="ARBA" id="ARBA00022643"/>
    </source>
</evidence>
<evidence type="ECO:0000313" key="13">
    <source>
        <dbReference type="EMBL" id="PZO87014.1"/>
    </source>
</evidence>
<feature type="binding site" evidence="11">
    <location>
        <position position="299"/>
    </location>
    <ligand>
        <name>FMN</name>
        <dbReference type="ChEBI" id="CHEBI:58210"/>
    </ligand>
</feature>
<evidence type="ECO:0000256" key="5">
    <source>
        <dbReference type="ARBA" id="ARBA00022630"/>
    </source>
</evidence>
<dbReference type="PROSITE" id="PS00912">
    <property type="entry name" value="DHODEHASE_2"/>
    <property type="match status" value="1"/>
</dbReference>
<evidence type="ECO:0000256" key="4">
    <source>
        <dbReference type="ARBA" id="ARBA00005359"/>
    </source>
</evidence>
<comment type="similarity">
    <text evidence="4 11">Belongs to the dihydroorotate dehydrogenase family. Type 2 subfamily.</text>
</comment>
<feature type="binding site" evidence="11">
    <location>
        <begin position="320"/>
        <end position="321"/>
    </location>
    <ligand>
        <name>FMN</name>
        <dbReference type="ChEBI" id="CHEBI:58210"/>
    </ligand>
</feature>
<sequence>MTSLLFNIAKPVLHRMDAETAHGLTIKALKTGLMPCPARVDDARLKTTLWNRVFPNPVGLAAGFDKNAEVIGAMLRIGFGFVEAGTVTPRPQAGNPRPRVFRDPRTASVVNRMGFPSEGADVFRHNIERFFETRPRPAGIIGINIGMNKGAEDPARDYAQLVRLLGGYADYLTVNISSPNTPGLRNLQARENLLPLLAKILEERAKACGRSAPPPVLVKLAPDLEDAQLKDVSAALLESGVDGVILGNTTLDRPDGLPTSFYEQQGGLSGAPLTRKSTDVIRRFYRYTEGKLPIIGAGGISGAQDAYDKIKAGASLVQLYSALVFQGPELVGNILSGLGSLLQKDGLDHISKAVGKDA</sequence>
<evidence type="ECO:0000256" key="2">
    <source>
        <dbReference type="ARBA" id="ARBA00004370"/>
    </source>
</evidence>
<dbReference type="Pfam" id="PF01180">
    <property type="entry name" value="DHO_dh"/>
    <property type="match status" value="1"/>
</dbReference>
<dbReference type="PROSITE" id="PS00911">
    <property type="entry name" value="DHODEHASE_1"/>
    <property type="match status" value="1"/>
</dbReference>
<dbReference type="InterPro" id="IPR005719">
    <property type="entry name" value="Dihydroorotate_DH_2"/>
</dbReference>
<dbReference type="NCBIfam" id="NF003652">
    <property type="entry name" value="PRK05286.2-5"/>
    <property type="match status" value="1"/>
</dbReference>
<keyword evidence="5 11" id="KW-0285">Flavoprotein</keyword>
<evidence type="ECO:0000256" key="1">
    <source>
        <dbReference type="ARBA" id="ARBA00003125"/>
    </source>
</evidence>
<comment type="caution">
    <text evidence="13">The sequence shown here is derived from an EMBL/GenBank/DDBJ whole genome shotgun (WGS) entry which is preliminary data.</text>
</comment>
<feature type="binding site" evidence="11">
    <location>
        <position position="175"/>
    </location>
    <ligand>
        <name>substrate</name>
    </ligand>
</feature>
<dbReference type="GO" id="GO:0006207">
    <property type="term" value="P:'de novo' pyrimidine nucleobase biosynthetic process"/>
    <property type="evidence" value="ECO:0007669"/>
    <property type="project" value="UniProtKB-UniRule"/>
</dbReference>
<dbReference type="EC" id="1.3.5.2" evidence="11"/>
<evidence type="ECO:0000256" key="8">
    <source>
        <dbReference type="ARBA" id="ARBA00023002"/>
    </source>
</evidence>
<feature type="binding site" evidence="11">
    <location>
        <begin position="248"/>
        <end position="249"/>
    </location>
    <ligand>
        <name>substrate</name>
    </ligand>
</feature>
<dbReference type="HAMAP" id="MF_00225">
    <property type="entry name" value="DHO_dh_type2"/>
    <property type="match status" value="1"/>
</dbReference>
<dbReference type="InterPro" id="IPR001295">
    <property type="entry name" value="Dihydroorotate_DH_CS"/>
</dbReference>
<dbReference type="GO" id="GO:0005886">
    <property type="term" value="C:plasma membrane"/>
    <property type="evidence" value="ECO:0007669"/>
    <property type="project" value="UniProtKB-SubCell"/>
</dbReference>
<keyword evidence="8 11" id="KW-0560">Oxidoreductase</keyword>
<name>A0A2W4ZXI3_9BACT</name>
<dbReference type="SUPFAM" id="SSF51395">
    <property type="entry name" value="FMN-linked oxidoreductases"/>
    <property type="match status" value="1"/>
</dbReference>
<evidence type="ECO:0000256" key="3">
    <source>
        <dbReference type="ARBA" id="ARBA00005161"/>
    </source>
</evidence>
<evidence type="ECO:0000259" key="12">
    <source>
        <dbReference type="Pfam" id="PF01180"/>
    </source>
</evidence>
<evidence type="ECO:0000256" key="7">
    <source>
        <dbReference type="ARBA" id="ARBA00022975"/>
    </source>
</evidence>
<gene>
    <name evidence="11" type="primary">pyrD</name>
    <name evidence="13" type="ORF">DI626_04990</name>
</gene>
<dbReference type="AlphaFoldDB" id="A0A2W4ZXI3"/>
<evidence type="ECO:0000313" key="14">
    <source>
        <dbReference type="Proteomes" id="UP000249557"/>
    </source>
</evidence>
<evidence type="ECO:0000256" key="9">
    <source>
        <dbReference type="ARBA" id="ARBA00023136"/>
    </source>
</evidence>
<dbReference type="PANTHER" id="PTHR48109">
    <property type="entry name" value="DIHYDROOROTATE DEHYDROGENASE (QUINONE), MITOCHONDRIAL-RELATED"/>
    <property type="match status" value="1"/>
</dbReference>
<evidence type="ECO:0000256" key="11">
    <source>
        <dbReference type="HAMAP-Rule" id="MF_00225"/>
    </source>
</evidence>
<dbReference type="EMBL" id="QFNK01000078">
    <property type="protein sequence ID" value="PZO87014.1"/>
    <property type="molecule type" value="Genomic_DNA"/>
</dbReference>
<comment type="subcellular location">
    <subcellularLocation>
        <location evidence="11">Cell membrane</location>
        <topology evidence="11">Peripheral membrane protein</topology>
    </subcellularLocation>
    <subcellularLocation>
        <location evidence="2">Membrane</location>
    </subcellularLocation>
</comment>
<feature type="binding site" evidence="11">
    <location>
        <begin position="111"/>
        <end position="115"/>
    </location>
    <ligand>
        <name>substrate</name>
    </ligand>
</feature>
<keyword evidence="11" id="KW-1003">Cell membrane</keyword>
<keyword evidence="6 11" id="KW-0288">FMN</keyword>
<feature type="domain" description="Dihydroorotate dehydrogenase catalytic" evidence="12">
    <location>
        <begin position="45"/>
        <end position="342"/>
    </location>
</feature>
<dbReference type="GO" id="GO:0044205">
    <property type="term" value="P:'de novo' UMP biosynthetic process"/>
    <property type="evidence" value="ECO:0007669"/>
    <property type="project" value="UniProtKB-UniRule"/>
</dbReference>
<dbReference type="PANTHER" id="PTHR48109:SF4">
    <property type="entry name" value="DIHYDROOROTATE DEHYDROGENASE (QUINONE), MITOCHONDRIAL"/>
    <property type="match status" value="1"/>
</dbReference>
<organism evidence="13 14">
    <name type="scientific">Micavibrio aeruginosavorus</name>
    <dbReference type="NCBI Taxonomy" id="349221"/>
    <lineage>
        <taxon>Bacteria</taxon>
        <taxon>Pseudomonadati</taxon>
        <taxon>Bdellovibrionota</taxon>
        <taxon>Bdellovibrionia</taxon>
        <taxon>Bdellovibrionales</taxon>
        <taxon>Pseudobdellovibrionaceae</taxon>
        <taxon>Micavibrio</taxon>
    </lineage>
</organism>
<feature type="binding site" evidence="11">
    <location>
        <position position="247"/>
    </location>
    <ligand>
        <name>FMN</name>
        <dbReference type="ChEBI" id="CHEBI:58210"/>
    </ligand>
</feature>
<keyword evidence="7 11" id="KW-0665">Pyrimidine biosynthesis</keyword>